<dbReference type="OrthoDB" id="10263226at2759"/>
<name>A0A9W8G483_9FUNG</name>
<dbReference type="EMBL" id="JANBTW010000114">
    <property type="protein sequence ID" value="KAJ2670896.1"/>
    <property type="molecule type" value="Genomic_DNA"/>
</dbReference>
<dbReference type="FunFam" id="3.30.565.10:FF:000014">
    <property type="entry name" value="Mismatch repair endonuclease pms1, putative"/>
    <property type="match status" value="1"/>
</dbReference>
<sequence>MTSIIEKELADSTSSKGIVGGAMKAISKETVHRLCSGQVIVDLPMAAKELLENSLDAGATHVDIKMKDSGLASITVTDNGHGISEKDFATLCRKHWTSKISSFEDLQCVATFGFRGEALSSLCAVASVTISTATSDSAPMGVQLDYDHNGELISQKPVARERGTTVQLTKLFEKWPVRQQDLKKNIRREYMRVVALVEQYAIICDKARIVMANQSPNGANTISVNTPQIGQSDRISRLAMVLGSQVRPHLVHFEYLPTDHDDVLSNEGLDLKIDGYISKPIPEAGRSASDKQYFFVNGRPCDFLKAKKVVNEMYRTYCPAKYPVFAISISINANTVDVNLTPDKRTLLINHEARLLAALRETLAQVVEPKESVYSINKVQTQIALTQDGPTGQVVAKPTSVPGVVRCYATVEKEHLTSDNAEKAAGQKRQSAYLDESGISPLSFKQKLGEQPAYKPAPKAAPDTTTSTVHASSEEKALRSAAQKPAAYKPSSSTTQPAKISLPKRTFDVGLCRNRSQDDSHDWTAMRQRMKAKQERTVQLREDSQKQERITGNAQEADSTVESGGVGNASDPEQASSALSRLIHKSDFSRMEVIGQFNRGFIIARLDHDLYIIDQHASDEKYNFEQLQQRAVIFSQELINPARLELSIVDEDVAMEHKETTLMKNGFVINIDENAEPGRRISLLRQPVIDDTMFTQQDLLELLGKLCMNPESMPRCERARKKFASKACRKSIMIGDSLSTVQMKAVVRHLSELDHPWNCPHGRPTMRHLYRLPG</sequence>
<evidence type="ECO:0000313" key="7">
    <source>
        <dbReference type="EMBL" id="KAJ2670896.1"/>
    </source>
</evidence>
<dbReference type="GO" id="GO:0016887">
    <property type="term" value="F:ATP hydrolysis activity"/>
    <property type="evidence" value="ECO:0007669"/>
    <property type="project" value="InterPro"/>
</dbReference>
<dbReference type="InterPro" id="IPR013507">
    <property type="entry name" value="DNA_mismatch_S5_2-like"/>
</dbReference>
<evidence type="ECO:0000259" key="5">
    <source>
        <dbReference type="SMART" id="SM00853"/>
    </source>
</evidence>
<dbReference type="SMART" id="SM00853">
    <property type="entry name" value="MutL_C"/>
    <property type="match status" value="1"/>
</dbReference>
<keyword evidence="7" id="KW-0067">ATP-binding</keyword>
<dbReference type="SUPFAM" id="SSF118116">
    <property type="entry name" value="DNA mismatch repair protein MutL"/>
    <property type="match status" value="1"/>
</dbReference>
<evidence type="ECO:0000256" key="1">
    <source>
        <dbReference type="ARBA" id="ARBA00006082"/>
    </source>
</evidence>
<keyword evidence="7" id="KW-0547">Nucleotide-binding</keyword>
<dbReference type="Pfam" id="PF13589">
    <property type="entry name" value="HATPase_c_3"/>
    <property type="match status" value="1"/>
</dbReference>
<dbReference type="Gene3D" id="3.30.1370.100">
    <property type="entry name" value="MutL, C-terminal domain, regulatory subdomain"/>
    <property type="match status" value="1"/>
</dbReference>
<dbReference type="AlphaFoldDB" id="A0A9W8G483"/>
<dbReference type="Proteomes" id="UP001151518">
    <property type="component" value="Unassembled WGS sequence"/>
</dbReference>
<reference evidence="7" key="1">
    <citation type="submission" date="2022-07" db="EMBL/GenBank/DDBJ databases">
        <title>Phylogenomic reconstructions and comparative analyses of Kickxellomycotina fungi.</title>
        <authorList>
            <person name="Reynolds N.K."/>
            <person name="Stajich J.E."/>
            <person name="Barry K."/>
            <person name="Grigoriev I.V."/>
            <person name="Crous P."/>
            <person name="Smith M.E."/>
        </authorList>
    </citation>
    <scope>NUCLEOTIDE SEQUENCE</scope>
    <source>
        <strain evidence="7">NRRL 3115</strain>
    </source>
</reference>
<feature type="compositionally biased region" description="Basic and acidic residues" evidence="4">
    <location>
        <begin position="532"/>
        <end position="549"/>
    </location>
</feature>
<dbReference type="InterPro" id="IPR042120">
    <property type="entry name" value="MutL_C_dimsub"/>
</dbReference>
<evidence type="ECO:0000313" key="8">
    <source>
        <dbReference type="Proteomes" id="UP001151518"/>
    </source>
</evidence>
<evidence type="ECO:0000256" key="3">
    <source>
        <dbReference type="ARBA" id="ARBA00070941"/>
    </source>
</evidence>
<feature type="compositionally biased region" description="Polar residues" evidence="4">
    <location>
        <begin position="550"/>
        <end position="562"/>
    </location>
</feature>
<dbReference type="GO" id="GO:0030983">
    <property type="term" value="F:mismatched DNA binding"/>
    <property type="evidence" value="ECO:0007669"/>
    <property type="project" value="InterPro"/>
</dbReference>
<dbReference type="PANTHER" id="PTHR10073:SF52">
    <property type="entry name" value="MISMATCH REPAIR ENDONUCLEASE PMS2"/>
    <property type="match status" value="1"/>
</dbReference>
<protein>
    <recommendedName>
        <fullName evidence="3">DNA mismatch repair protein PMS1</fullName>
    </recommendedName>
</protein>
<dbReference type="InterPro" id="IPR036890">
    <property type="entry name" value="HATPase_C_sf"/>
</dbReference>
<dbReference type="InterPro" id="IPR014790">
    <property type="entry name" value="MutL_C"/>
</dbReference>
<dbReference type="InterPro" id="IPR014762">
    <property type="entry name" value="DNA_mismatch_repair_CS"/>
</dbReference>
<dbReference type="Gene3D" id="3.30.1540.20">
    <property type="entry name" value="MutL, C-terminal domain, dimerisation subdomain"/>
    <property type="match status" value="1"/>
</dbReference>
<evidence type="ECO:0000256" key="4">
    <source>
        <dbReference type="SAM" id="MobiDB-lite"/>
    </source>
</evidence>
<dbReference type="NCBIfam" id="TIGR00585">
    <property type="entry name" value="mutl"/>
    <property type="match status" value="1"/>
</dbReference>
<dbReference type="GO" id="GO:0000710">
    <property type="term" value="P:meiotic mismatch repair"/>
    <property type="evidence" value="ECO:0007669"/>
    <property type="project" value="UniProtKB-ARBA"/>
</dbReference>
<organism evidence="7 8">
    <name type="scientific">Coemansia spiralis</name>
    <dbReference type="NCBI Taxonomy" id="417178"/>
    <lineage>
        <taxon>Eukaryota</taxon>
        <taxon>Fungi</taxon>
        <taxon>Fungi incertae sedis</taxon>
        <taxon>Zoopagomycota</taxon>
        <taxon>Kickxellomycotina</taxon>
        <taxon>Kickxellomycetes</taxon>
        <taxon>Kickxellales</taxon>
        <taxon>Kickxellaceae</taxon>
        <taxon>Coemansia</taxon>
    </lineage>
</organism>
<feature type="region of interest" description="Disordered" evidence="4">
    <location>
        <begin position="452"/>
        <end position="502"/>
    </location>
</feature>
<dbReference type="PROSITE" id="PS00058">
    <property type="entry name" value="DNA_MISMATCH_REPAIR_1"/>
    <property type="match status" value="1"/>
</dbReference>
<dbReference type="GO" id="GO:0140664">
    <property type="term" value="F:ATP-dependent DNA damage sensor activity"/>
    <property type="evidence" value="ECO:0007669"/>
    <property type="project" value="InterPro"/>
</dbReference>
<dbReference type="InterPro" id="IPR014721">
    <property type="entry name" value="Ribsml_uS5_D2-typ_fold_subgr"/>
</dbReference>
<dbReference type="SUPFAM" id="SSF54211">
    <property type="entry name" value="Ribosomal protein S5 domain 2-like"/>
    <property type="match status" value="1"/>
</dbReference>
<dbReference type="InterPro" id="IPR002099">
    <property type="entry name" value="MutL/Mlh/PMS"/>
</dbReference>
<comment type="similarity">
    <text evidence="1">Belongs to the DNA mismatch repair MutL/HexB family.</text>
</comment>
<dbReference type="PANTHER" id="PTHR10073">
    <property type="entry name" value="DNA MISMATCH REPAIR PROTEIN MLH, PMS, MUTL"/>
    <property type="match status" value="1"/>
</dbReference>
<dbReference type="InterPro" id="IPR042121">
    <property type="entry name" value="MutL_C_regsub"/>
</dbReference>
<gene>
    <name evidence="7" type="primary">PMS1</name>
    <name evidence="7" type="ORF">GGI25_005690</name>
</gene>
<dbReference type="Gene3D" id="3.30.230.10">
    <property type="match status" value="1"/>
</dbReference>
<dbReference type="GO" id="GO:0005524">
    <property type="term" value="F:ATP binding"/>
    <property type="evidence" value="ECO:0007669"/>
    <property type="project" value="UniProtKB-KW"/>
</dbReference>
<proteinExistence type="inferred from homology"/>
<evidence type="ECO:0000259" key="6">
    <source>
        <dbReference type="SMART" id="SM01340"/>
    </source>
</evidence>
<dbReference type="SUPFAM" id="SSF55874">
    <property type="entry name" value="ATPase domain of HSP90 chaperone/DNA topoisomerase II/histidine kinase"/>
    <property type="match status" value="1"/>
</dbReference>
<dbReference type="Gene3D" id="3.30.565.10">
    <property type="entry name" value="Histidine kinase-like ATPase, C-terminal domain"/>
    <property type="match status" value="1"/>
</dbReference>
<dbReference type="FunFam" id="3.30.1370.100:FF:000001">
    <property type="entry name" value="Mismatch repair endonuclease pms1, putative"/>
    <property type="match status" value="1"/>
</dbReference>
<dbReference type="InterPro" id="IPR038973">
    <property type="entry name" value="MutL/Mlh/Pms-like"/>
</dbReference>
<dbReference type="Pfam" id="PF01119">
    <property type="entry name" value="DNA_mis_repair"/>
    <property type="match status" value="1"/>
</dbReference>
<evidence type="ECO:0000256" key="2">
    <source>
        <dbReference type="ARBA" id="ARBA00022763"/>
    </source>
</evidence>
<dbReference type="CDD" id="cd16926">
    <property type="entry name" value="HATPase_MutL-MLH-PMS-like"/>
    <property type="match status" value="1"/>
</dbReference>
<dbReference type="InterPro" id="IPR020568">
    <property type="entry name" value="Ribosomal_Su5_D2-typ_SF"/>
</dbReference>
<dbReference type="InterPro" id="IPR037198">
    <property type="entry name" value="MutL_C_sf"/>
</dbReference>
<feature type="compositionally biased region" description="Low complexity" evidence="4">
    <location>
        <begin position="452"/>
        <end position="462"/>
    </location>
</feature>
<dbReference type="CDD" id="cd03484">
    <property type="entry name" value="MutL_Trans_hPMS_2_like"/>
    <property type="match status" value="1"/>
</dbReference>
<comment type="caution">
    <text evidence="7">The sequence shown here is derived from an EMBL/GenBank/DDBJ whole genome shotgun (WGS) entry which is preliminary data.</text>
</comment>
<keyword evidence="2" id="KW-0227">DNA damage</keyword>
<dbReference type="Pfam" id="PF08676">
    <property type="entry name" value="MutL_C"/>
    <property type="match status" value="1"/>
</dbReference>
<accession>A0A9W8G483</accession>
<feature type="region of interest" description="Disordered" evidence="4">
    <location>
        <begin position="531"/>
        <end position="578"/>
    </location>
</feature>
<dbReference type="SMART" id="SM01340">
    <property type="entry name" value="DNA_mis_repair"/>
    <property type="match status" value="1"/>
</dbReference>
<feature type="domain" description="DNA mismatch repair protein S5" evidence="6">
    <location>
        <begin position="238"/>
        <end position="368"/>
    </location>
</feature>
<dbReference type="GO" id="GO:0032389">
    <property type="term" value="C:MutLalpha complex"/>
    <property type="evidence" value="ECO:0007669"/>
    <property type="project" value="TreeGrafter"/>
</dbReference>
<feature type="domain" description="MutL C-terminal dimerisation" evidence="5">
    <location>
        <begin position="593"/>
        <end position="738"/>
    </location>
</feature>